<dbReference type="SMART" id="SM00450">
    <property type="entry name" value="RHOD"/>
    <property type="match status" value="1"/>
</dbReference>
<dbReference type="Pfam" id="PF00581">
    <property type="entry name" value="Rhodanese"/>
    <property type="match status" value="1"/>
</dbReference>
<dbReference type="NCBIfam" id="TIGR03167">
    <property type="entry name" value="tRNA_sel_U_synt"/>
    <property type="match status" value="1"/>
</dbReference>
<dbReference type="NCBIfam" id="NF008752">
    <property type="entry name" value="PRK11784.1-4"/>
    <property type="match status" value="1"/>
</dbReference>
<dbReference type="Pfam" id="PF26341">
    <property type="entry name" value="AAA_SelU"/>
    <property type="match status" value="1"/>
</dbReference>
<dbReference type="InterPro" id="IPR017582">
    <property type="entry name" value="SelU"/>
</dbReference>
<evidence type="ECO:0000259" key="2">
    <source>
        <dbReference type="PROSITE" id="PS50206"/>
    </source>
</evidence>
<dbReference type="OrthoDB" id="9808735at2"/>
<dbReference type="PROSITE" id="PS00380">
    <property type="entry name" value="RHODANESE_1"/>
    <property type="match status" value="1"/>
</dbReference>
<dbReference type="EMBL" id="BGOW01000004">
    <property type="protein sequence ID" value="GBL45050.1"/>
    <property type="molecule type" value="Genomic_DNA"/>
</dbReference>
<sequence length="349" mass="38564">MKSVPLANVAQLAEFDEIIDVRSPGEYTEDHIPGALNFPVLDDAERARVGTIYKQVSAFEAKKIGAALVSRNIARHIEDSFADKPRGWKPLIYCWRGGSRSGSLAHVLKQIGFDAAQMDGGYKAYRRTVVAELDSLPGRFDFRVVCGPTGSGKSRLLQALQESGAQVLDLEGLAAHRGSVLGNLPDAAQPPQKMFDSQLWWTLQHFNPGRPVYVEAESKKIGLLRVPDALLARMHEGGCVRVEVAMPLRVVLLKEEYAHFLANPAALKEKLDCLVGLYGHEIIARWNALAEQGAWDELVLALLERHYDPAYSKSTLKNYPHYADTMPIVVEDISPAGFLSTAQRILEQP</sequence>
<accession>A0A401JBY3</accession>
<protein>
    <submittedName>
        <fullName evidence="3">Selenophosphate-dependent tRNA 2-selenouridine synthase</fullName>
    </submittedName>
</protein>
<evidence type="ECO:0000313" key="3">
    <source>
        <dbReference type="EMBL" id="GBL45050.1"/>
    </source>
</evidence>
<dbReference type="Proteomes" id="UP000286806">
    <property type="component" value="Unassembled WGS sequence"/>
</dbReference>
<comment type="caution">
    <text evidence="3">The sequence shown here is derived from an EMBL/GenBank/DDBJ whole genome shotgun (WGS) entry which is preliminary data.</text>
</comment>
<dbReference type="InterPro" id="IPR001763">
    <property type="entry name" value="Rhodanese-like_dom"/>
</dbReference>
<name>A0A401JBY3_9PROT</name>
<dbReference type="InterPro" id="IPR036873">
    <property type="entry name" value="Rhodanese-like_dom_sf"/>
</dbReference>
<feature type="domain" description="Rhodanese" evidence="2">
    <location>
        <begin position="18"/>
        <end position="130"/>
    </location>
</feature>
<keyword evidence="4" id="KW-1185">Reference proteome</keyword>
<dbReference type="RefSeq" id="WP_124703886.1">
    <property type="nucleotide sequence ID" value="NZ_BGOW01000004.1"/>
</dbReference>
<dbReference type="AlphaFoldDB" id="A0A401JBY3"/>
<dbReference type="PANTHER" id="PTHR30401">
    <property type="entry name" value="TRNA 2-SELENOURIDINE SYNTHASE"/>
    <property type="match status" value="1"/>
</dbReference>
<dbReference type="PROSITE" id="PS50206">
    <property type="entry name" value="RHODANESE_3"/>
    <property type="match status" value="1"/>
</dbReference>
<keyword evidence="1" id="KW-0711">Selenium</keyword>
<dbReference type="GO" id="GO:0002098">
    <property type="term" value="P:tRNA wobble uridine modification"/>
    <property type="evidence" value="ECO:0007669"/>
    <property type="project" value="InterPro"/>
</dbReference>
<proteinExistence type="predicted"/>
<evidence type="ECO:0000313" key="4">
    <source>
        <dbReference type="Proteomes" id="UP000286806"/>
    </source>
</evidence>
<evidence type="ECO:0000256" key="1">
    <source>
        <dbReference type="ARBA" id="ARBA00023266"/>
    </source>
</evidence>
<dbReference type="GO" id="GO:0043828">
    <property type="term" value="F:tRNA 2-selenouridine synthase activity"/>
    <property type="evidence" value="ECO:0007669"/>
    <property type="project" value="InterPro"/>
</dbReference>
<organism evidence="3 4">
    <name type="scientific">Sulfuriferula multivorans</name>
    <dbReference type="NCBI Taxonomy" id="1559896"/>
    <lineage>
        <taxon>Bacteria</taxon>
        <taxon>Pseudomonadati</taxon>
        <taxon>Pseudomonadota</taxon>
        <taxon>Betaproteobacteria</taxon>
        <taxon>Nitrosomonadales</taxon>
        <taxon>Sulfuricellaceae</taxon>
        <taxon>Sulfuriferula</taxon>
    </lineage>
</organism>
<dbReference type="InterPro" id="IPR058840">
    <property type="entry name" value="AAA_SelU"/>
</dbReference>
<dbReference type="NCBIfam" id="NF008750">
    <property type="entry name" value="PRK11784.1-2"/>
    <property type="match status" value="1"/>
</dbReference>
<dbReference type="InterPro" id="IPR001307">
    <property type="entry name" value="Thiosulphate_STrfase_CS"/>
</dbReference>
<dbReference type="Gene3D" id="3.40.250.10">
    <property type="entry name" value="Rhodanese-like domain"/>
    <property type="match status" value="1"/>
</dbReference>
<dbReference type="SUPFAM" id="SSF52821">
    <property type="entry name" value="Rhodanese/Cell cycle control phosphatase"/>
    <property type="match status" value="1"/>
</dbReference>
<dbReference type="CDD" id="cd01520">
    <property type="entry name" value="RHOD_YbbB"/>
    <property type="match status" value="1"/>
</dbReference>
<reference evidence="3 4" key="1">
    <citation type="journal article" date="2019" name="Front. Microbiol.">
        <title>Genomes of Neutrophilic Sulfur-Oxidizing Chemolithoautotrophs Representing 9 Proteobacterial Species From 8 Genera.</title>
        <authorList>
            <person name="Watanabe T."/>
            <person name="Kojima H."/>
            <person name="Umezawa K."/>
            <person name="Hori C."/>
            <person name="Takasuka T.E."/>
            <person name="Kato Y."/>
            <person name="Fukui M."/>
        </authorList>
    </citation>
    <scope>NUCLEOTIDE SEQUENCE [LARGE SCALE GENOMIC DNA]</scope>
    <source>
        <strain evidence="3 4">TTN</strain>
    </source>
</reference>
<dbReference type="GO" id="GO:0004792">
    <property type="term" value="F:thiosulfate-cyanide sulfurtransferase activity"/>
    <property type="evidence" value="ECO:0007669"/>
    <property type="project" value="InterPro"/>
</dbReference>
<dbReference type="PANTHER" id="PTHR30401:SF0">
    <property type="entry name" value="TRNA 2-SELENOURIDINE SYNTHASE"/>
    <property type="match status" value="1"/>
</dbReference>
<gene>
    <name evidence="3" type="ORF">SFMTTN_0854</name>
</gene>